<name>A0A1I7WEA6_HETBA</name>
<proteinExistence type="predicted"/>
<dbReference type="WBParaSite" id="Hba_03278">
    <property type="protein sequence ID" value="Hba_03278"/>
    <property type="gene ID" value="Hba_03278"/>
</dbReference>
<dbReference type="Proteomes" id="UP000095283">
    <property type="component" value="Unplaced"/>
</dbReference>
<organism evidence="1 2">
    <name type="scientific">Heterorhabditis bacteriophora</name>
    <name type="common">Entomopathogenic nematode worm</name>
    <dbReference type="NCBI Taxonomy" id="37862"/>
    <lineage>
        <taxon>Eukaryota</taxon>
        <taxon>Metazoa</taxon>
        <taxon>Ecdysozoa</taxon>
        <taxon>Nematoda</taxon>
        <taxon>Chromadorea</taxon>
        <taxon>Rhabditida</taxon>
        <taxon>Rhabditina</taxon>
        <taxon>Rhabditomorpha</taxon>
        <taxon>Strongyloidea</taxon>
        <taxon>Heterorhabditidae</taxon>
        <taxon>Heterorhabditis</taxon>
    </lineage>
</organism>
<keyword evidence="1" id="KW-1185">Reference proteome</keyword>
<sequence>MGKEQDKRVVFKYIYVINKLINIQKYQVNSKLINIQKYTN</sequence>
<dbReference type="AlphaFoldDB" id="A0A1I7WEA6"/>
<reference evidence="2" key="1">
    <citation type="submission" date="2016-11" db="UniProtKB">
        <authorList>
            <consortium name="WormBaseParasite"/>
        </authorList>
    </citation>
    <scope>IDENTIFICATION</scope>
</reference>
<protein>
    <submittedName>
        <fullName evidence="2">Uncharacterized protein</fullName>
    </submittedName>
</protein>
<evidence type="ECO:0000313" key="2">
    <source>
        <dbReference type="WBParaSite" id="Hba_03278"/>
    </source>
</evidence>
<accession>A0A1I7WEA6</accession>
<evidence type="ECO:0000313" key="1">
    <source>
        <dbReference type="Proteomes" id="UP000095283"/>
    </source>
</evidence>